<protein>
    <submittedName>
        <fullName evidence="2">Uncharacterized protein</fullName>
    </submittedName>
</protein>
<keyword evidence="1" id="KW-0472">Membrane</keyword>
<feature type="transmembrane region" description="Helical" evidence="1">
    <location>
        <begin position="35"/>
        <end position="53"/>
    </location>
</feature>
<dbReference type="AlphaFoldDB" id="A0A7J7K6A4"/>
<feature type="transmembrane region" description="Helical" evidence="1">
    <location>
        <begin position="106"/>
        <end position="127"/>
    </location>
</feature>
<organism evidence="2 3">
    <name type="scientific">Bugula neritina</name>
    <name type="common">Brown bryozoan</name>
    <name type="synonym">Sertularia neritina</name>
    <dbReference type="NCBI Taxonomy" id="10212"/>
    <lineage>
        <taxon>Eukaryota</taxon>
        <taxon>Metazoa</taxon>
        <taxon>Spiralia</taxon>
        <taxon>Lophotrochozoa</taxon>
        <taxon>Bryozoa</taxon>
        <taxon>Gymnolaemata</taxon>
        <taxon>Cheilostomatida</taxon>
        <taxon>Flustrina</taxon>
        <taxon>Buguloidea</taxon>
        <taxon>Bugulidae</taxon>
        <taxon>Bugula</taxon>
    </lineage>
</organism>
<comment type="caution">
    <text evidence="2">The sequence shown here is derived from an EMBL/GenBank/DDBJ whole genome shotgun (WGS) entry which is preliminary data.</text>
</comment>
<dbReference type="OrthoDB" id="5964337at2759"/>
<dbReference type="PANTHER" id="PTHR47399">
    <property type="entry name" value="TRANSMEMBRANE PROTEIN 121B"/>
    <property type="match status" value="1"/>
</dbReference>
<dbReference type="Proteomes" id="UP000593567">
    <property type="component" value="Unassembled WGS sequence"/>
</dbReference>
<dbReference type="EMBL" id="VXIV02001144">
    <property type="protein sequence ID" value="KAF6034142.1"/>
    <property type="molecule type" value="Genomic_DNA"/>
</dbReference>
<sequence>MDSWFHAAVHSSDGNQKMVAEDPLRKLCLGRLKNVPAQVVCIALVALQAVLLNHHLQVTSDDVRLWSWFVGDAAVVASFVFTFYFREWRVKHVANKHQEPTGFSKGLPFGSISWLIYAILLGARVAVVFKKDLHSGHDIVDLKLTISLVFDPIK</sequence>
<feature type="transmembrane region" description="Helical" evidence="1">
    <location>
        <begin position="65"/>
        <end position="85"/>
    </location>
</feature>
<dbReference type="PANTHER" id="PTHR47399:SF1">
    <property type="entry name" value="TRANSMEMBRANE PROTEIN 121B"/>
    <property type="match status" value="1"/>
</dbReference>
<gene>
    <name evidence="2" type="ORF">EB796_007551</name>
</gene>
<evidence type="ECO:0000256" key="1">
    <source>
        <dbReference type="SAM" id="Phobius"/>
    </source>
</evidence>
<keyword evidence="1" id="KW-0812">Transmembrane</keyword>
<name>A0A7J7K6A4_BUGNE</name>
<accession>A0A7J7K6A4</accession>
<keyword evidence="1" id="KW-1133">Transmembrane helix</keyword>
<dbReference type="InterPro" id="IPR026624">
    <property type="entry name" value="CECR6"/>
</dbReference>
<keyword evidence="3" id="KW-1185">Reference proteome</keyword>
<proteinExistence type="predicted"/>
<evidence type="ECO:0000313" key="2">
    <source>
        <dbReference type="EMBL" id="KAF6034142.1"/>
    </source>
</evidence>
<reference evidence="2" key="1">
    <citation type="submission" date="2020-06" db="EMBL/GenBank/DDBJ databases">
        <title>Draft genome of Bugula neritina, a colonial animal packing powerful symbionts and potential medicines.</title>
        <authorList>
            <person name="Rayko M."/>
        </authorList>
    </citation>
    <scope>NUCLEOTIDE SEQUENCE [LARGE SCALE GENOMIC DNA]</scope>
    <source>
        <strain evidence="2">Kwan_BN1</strain>
    </source>
</reference>
<evidence type="ECO:0000313" key="3">
    <source>
        <dbReference type="Proteomes" id="UP000593567"/>
    </source>
</evidence>